<evidence type="ECO:0000256" key="16">
    <source>
        <dbReference type="ARBA" id="ARBA00038892"/>
    </source>
</evidence>
<sequence length="483" mass="55968">MTSNQVNGAHHRRKNETNGAHSEIETKATLPSVRKNDDEPEFEFGGVLGACGIMIGSPLIMYYMYLGAKFYDGQFPTRVEGQSFLEFLTHLVDLAYTNAFPHRKAWMIYWTMMVMQGTGYLLLPGVYGKGKRLPHMGGKQLDYYCSALSSWYLTIAAAVALHVSGVFKLYTLIDEFGPLMSVAICSSILCSFVAYFSAIARGVQHRMTGSFIYDVFTGAELNPRLFGLLDIKMFLEVRIPWYFLFLFTLGAAFRQWERFGYVSGEVGFLLLAHFLYANACAKAEEFIITSWDMYYEKLGFMLIFWNMAGVPMTYCHCTIYLDNNHPSDYHWNAWGLTFLYISYLFVYWVWDTTNSQKNGFRAQEHGVLLNRKSFPQLPWKFVKDPECIRTETGDSILCSGWFGMVRKVNYTCDFYFAFCWGLITGFKSPFPWFYAVFFTVMIIHRARRDIRRCRARYGAAWEEYERRVPYLFIPVSNPDLIAY</sequence>
<dbReference type="PANTHER" id="PTHR21257:SF31">
    <property type="entry name" value="DELTA(24(24(1)))-STEROL REDUCTASE ERG4"/>
    <property type="match status" value="1"/>
</dbReference>
<dbReference type="STRING" id="1447872.A0A1J9Q0B8"/>
<evidence type="ECO:0000256" key="8">
    <source>
        <dbReference type="ARBA" id="ARBA00022989"/>
    </source>
</evidence>
<evidence type="ECO:0000256" key="14">
    <source>
        <dbReference type="ARBA" id="ARBA00023221"/>
    </source>
</evidence>
<evidence type="ECO:0000256" key="12">
    <source>
        <dbReference type="ARBA" id="ARBA00023136"/>
    </source>
</evidence>
<dbReference type="EC" id="1.3.1.71" evidence="16 18"/>
<keyword evidence="7 18" id="KW-0752">Steroid biosynthesis</keyword>
<keyword evidence="21" id="KW-1185">Reference proteome</keyword>
<feature type="transmembrane region" description="Helical" evidence="18">
    <location>
        <begin position="333"/>
        <end position="350"/>
    </location>
</feature>
<evidence type="ECO:0000256" key="3">
    <source>
        <dbReference type="ARBA" id="ARBA00022516"/>
    </source>
</evidence>
<keyword evidence="13 18" id="KW-1207">Sterol metabolism</keyword>
<feature type="transmembrane region" description="Helical" evidence="18">
    <location>
        <begin position="44"/>
        <end position="65"/>
    </location>
</feature>
<keyword evidence="4 18" id="KW-0812">Transmembrane</keyword>
<evidence type="ECO:0000256" key="7">
    <source>
        <dbReference type="ARBA" id="ARBA00022955"/>
    </source>
</evidence>
<dbReference type="InterPro" id="IPR001171">
    <property type="entry name" value="ERG24_DHCR-like"/>
</dbReference>
<comment type="caution">
    <text evidence="20">The sequence shown here is derived from an EMBL/GenBank/DDBJ whole genome shotgun (WGS) entry which is preliminary data.</text>
</comment>
<keyword evidence="3 18" id="KW-0444">Lipid biosynthesis</keyword>
<keyword evidence="10 18" id="KW-0756">Sterol biosynthesis</keyword>
<dbReference type="Gene3D" id="1.20.120.1630">
    <property type="match status" value="1"/>
</dbReference>
<keyword evidence="5" id="KW-0256">Endoplasmic reticulum</keyword>
<dbReference type="AlphaFoldDB" id="A0A1J9Q0B8"/>
<evidence type="ECO:0000256" key="19">
    <source>
        <dbReference type="SAM" id="MobiDB-lite"/>
    </source>
</evidence>
<feature type="transmembrane region" description="Helical" evidence="18">
    <location>
        <begin position="408"/>
        <end position="426"/>
    </location>
</feature>
<evidence type="ECO:0000256" key="17">
    <source>
        <dbReference type="ARBA" id="ARBA00048918"/>
    </source>
</evidence>
<gene>
    <name evidence="20" type="ORF">AJ78_05955</name>
</gene>
<evidence type="ECO:0000256" key="13">
    <source>
        <dbReference type="ARBA" id="ARBA00023166"/>
    </source>
</evidence>
<dbReference type="PANTHER" id="PTHR21257">
    <property type="entry name" value="DELTA(14)-STEROL REDUCTASE"/>
    <property type="match status" value="1"/>
</dbReference>
<protein>
    <recommendedName>
        <fullName evidence="16 18">Delta(24(24(1)))-sterol reductase</fullName>
        <ecNumber evidence="16 18">1.3.1.71</ecNumber>
    </recommendedName>
    <alternativeName>
        <fullName evidence="18">C-24(28) sterol reductase</fullName>
    </alternativeName>
    <alternativeName>
        <fullName evidence="18">Sterol Delta(24(28))-reductase</fullName>
    </alternativeName>
</protein>
<evidence type="ECO:0000313" key="20">
    <source>
        <dbReference type="EMBL" id="OJD13611.1"/>
    </source>
</evidence>
<comment type="pathway">
    <text evidence="15 18">Steroid metabolism; ergosterol biosynthesis.</text>
</comment>
<evidence type="ECO:0000256" key="2">
    <source>
        <dbReference type="ARBA" id="ARBA00005402"/>
    </source>
</evidence>
<evidence type="ECO:0000256" key="15">
    <source>
        <dbReference type="ARBA" id="ARBA00029435"/>
    </source>
</evidence>
<keyword evidence="11 18" id="KW-0443">Lipid metabolism</keyword>
<dbReference type="FunFam" id="1.20.120.1630:FF:000003">
    <property type="entry name" value="C-24(28) sterol reductase"/>
    <property type="match status" value="1"/>
</dbReference>
<name>A0A1J9Q0B8_9EURO</name>
<dbReference type="GO" id="GO:0005789">
    <property type="term" value="C:endoplasmic reticulum membrane"/>
    <property type="evidence" value="ECO:0007669"/>
    <property type="project" value="UniProtKB-SubCell"/>
</dbReference>
<comment type="similarity">
    <text evidence="2 18">Belongs to the ERG4/ERG24 family.</text>
</comment>
<dbReference type="Proteomes" id="UP000182235">
    <property type="component" value="Unassembled WGS sequence"/>
</dbReference>
<keyword evidence="8 18" id="KW-1133">Transmembrane helix</keyword>
<evidence type="ECO:0000256" key="18">
    <source>
        <dbReference type="RuleBase" id="RU369120"/>
    </source>
</evidence>
<dbReference type="PROSITE" id="PS01017">
    <property type="entry name" value="STEROL_REDUCT_1"/>
    <property type="match status" value="1"/>
</dbReference>
<dbReference type="OrthoDB" id="5326588at2759"/>
<dbReference type="GO" id="GO:0006696">
    <property type="term" value="P:ergosterol biosynthetic process"/>
    <property type="evidence" value="ECO:0007669"/>
    <property type="project" value="UniProtKB-ARBA"/>
</dbReference>
<evidence type="ECO:0000256" key="1">
    <source>
        <dbReference type="ARBA" id="ARBA00004477"/>
    </source>
</evidence>
<feature type="transmembrane region" description="Helical" evidence="18">
    <location>
        <begin position="233"/>
        <end position="253"/>
    </location>
</feature>
<dbReference type="EMBL" id="LGRN01000285">
    <property type="protein sequence ID" value="OJD13611.1"/>
    <property type="molecule type" value="Genomic_DNA"/>
</dbReference>
<proteinExistence type="inferred from homology"/>
<comment type="subcellular location">
    <subcellularLocation>
        <location evidence="1">Endoplasmic reticulum membrane</location>
        <topology evidence="1">Multi-pass membrane protein</topology>
    </subcellularLocation>
</comment>
<dbReference type="GO" id="GO:0000246">
    <property type="term" value="F:Delta24(24-1) sterol reductase activity"/>
    <property type="evidence" value="ECO:0007669"/>
    <property type="project" value="UniProtKB-EC"/>
</dbReference>
<evidence type="ECO:0000256" key="6">
    <source>
        <dbReference type="ARBA" id="ARBA00022857"/>
    </source>
</evidence>
<feature type="transmembrane region" description="Helical" evidence="18">
    <location>
        <begin position="298"/>
        <end position="321"/>
    </location>
</feature>
<dbReference type="Pfam" id="PF01222">
    <property type="entry name" value="ERG4_ERG24"/>
    <property type="match status" value="1"/>
</dbReference>
<evidence type="ECO:0000256" key="4">
    <source>
        <dbReference type="ARBA" id="ARBA00022692"/>
    </source>
</evidence>
<keyword evidence="9 18" id="KW-0560">Oxidoreductase</keyword>
<evidence type="ECO:0000256" key="9">
    <source>
        <dbReference type="ARBA" id="ARBA00023002"/>
    </source>
</evidence>
<keyword evidence="6" id="KW-0521">NADP</keyword>
<evidence type="ECO:0000256" key="11">
    <source>
        <dbReference type="ARBA" id="ARBA00023098"/>
    </source>
</evidence>
<keyword evidence="12 18" id="KW-0472">Membrane</keyword>
<feature type="transmembrane region" description="Helical" evidence="18">
    <location>
        <begin position="259"/>
        <end position="277"/>
    </location>
</feature>
<dbReference type="InterPro" id="IPR018083">
    <property type="entry name" value="Sterol_reductase_CS"/>
</dbReference>
<organism evidence="20 21">
    <name type="scientific">Emergomyces pasteurianus Ep9510</name>
    <dbReference type="NCBI Taxonomy" id="1447872"/>
    <lineage>
        <taxon>Eukaryota</taxon>
        <taxon>Fungi</taxon>
        <taxon>Dikarya</taxon>
        <taxon>Ascomycota</taxon>
        <taxon>Pezizomycotina</taxon>
        <taxon>Eurotiomycetes</taxon>
        <taxon>Eurotiomycetidae</taxon>
        <taxon>Onygenales</taxon>
        <taxon>Ajellomycetaceae</taxon>
        <taxon>Emergomyces</taxon>
    </lineage>
</organism>
<evidence type="ECO:0000256" key="10">
    <source>
        <dbReference type="ARBA" id="ARBA00023011"/>
    </source>
</evidence>
<reference evidence="20 21" key="1">
    <citation type="submission" date="2015-07" db="EMBL/GenBank/DDBJ databases">
        <title>Emmonsia species relationships and genome sequence.</title>
        <authorList>
            <consortium name="The Broad Institute Genomics Platform"/>
            <person name="Cuomo C.A."/>
            <person name="Munoz J.F."/>
            <person name="Imamovic A."/>
            <person name="Priest M.E."/>
            <person name="Young S."/>
            <person name="Clay O.K."/>
            <person name="McEwen J.G."/>
        </authorList>
    </citation>
    <scope>NUCLEOTIDE SEQUENCE [LARGE SCALE GENOMIC DNA]</scope>
    <source>
        <strain evidence="20 21">UAMH 9510</strain>
    </source>
</reference>
<feature type="transmembrane region" description="Helical" evidence="18">
    <location>
        <begin position="179"/>
        <end position="200"/>
    </location>
</feature>
<evidence type="ECO:0000256" key="5">
    <source>
        <dbReference type="ARBA" id="ARBA00022824"/>
    </source>
</evidence>
<accession>A0A1J9Q0B8</accession>
<feature type="transmembrane region" description="Helical" evidence="18">
    <location>
        <begin position="143"/>
        <end position="167"/>
    </location>
</feature>
<feature type="transmembrane region" description="Helical" evidence="18">
    <location>
        <begin position="106"/>
        <end position="123"/>
    </location>
</feature>
<evidence type="ECO:0000313" key="21">
    <source>
        <dbReference type="Proteomes" id="UP000182235"/>
    </source>
</evidence>
<feature type="region of interest" description="Disordered" evidence="19">
    <location>
        <begin position="1"/>
        <end position="37"/>
    </location>
</feature>
<keyword evidence="14 18" id="KW-0753">Steroid metabolism</keyword>
<comment type="catalytic activity">
    <reaction evidence="17">
        <text>ergosterol + NADP(+) = ergosta-5,7,22,24(28)-tetraen-3beta-ol + NADPH + H(+)</text>
        <dbReference type="Rhea" id="RHEA:18501"/>
        <dbReference type="ChEBI" id="CHEBI:15378"/>
        <dbReference type="ChEBI" id="CHEBI:16933"/>
        <dbReference type="ChEBI" id="CHEBI:18249"/>
        <dbReference type="ChEBI" id="CHEBI:57783"/>
        <dbReference type="ChEBI" id="CHEBI:58349"/>
        <dbReference type="EC" id="1.3.1.71"/>
    </reaction>
    <physiologicalReaction direction="right-to-left" evidence="17">
        <dbReference type="Rhea" id="RHEA:18503"/>
    </physiologicalReaction>
</comment>